<sequence>MSKNRVIANQVLSTAGAIPIKQKKGDVYMQKVKVQRYVAGKRPDYAPSSSEEEDEEFEEKKLINNKLDRKYNEEYEAINELIAPTEEELMDPRIRRIYQKKVEIHRETKPSSDVDEDEDIDDEVRRITLHRRIRAECQSESDEEENTPSSDEDEVLTEEQLEAKRRAIRAMNLQIEKDKEKEETFGSFGPSNEALAEKINELEDEDIDDELVYSDEGSEYTSSEDEDSVAPRLKPVFVRKKDRVTLQAKDKEEQKELQSEYEKKRLANERRNATLKMVEQELKREAQEARRVDDALDAIDSDEGAGDPGFEQMEYERWKVRELRRIRRDREAREALTQEKVEVERIHNMTEEERLEEFRRNPKKVTNVAEKGRYKFLQKYYHRGAFFVTGDEDDIYKRNFAEPTLEDKFDKSKLPSVMQVKNFGLAGRTKYTHLVDQDTTEIDSAWAQANPQASKFQSNYGGGFKEIFEKPTISKKKSAPSSSKR</sequence>
<feature type="region of interest" description="Disordered" evidence="2">
    <location>
        <begin position="135"/>
        <end position="159"/>
    </location>
</feature>
<feature type="compositionally biased region" description="Acidic residues" evidence="2">
    <location>
        <begin position="202"/>
        <end position="228"/>
    </location>
</feature>
<dbReference type="Proteomes" id="UP001626550">
    <property type="component" value="Unassembled WGS sequence"/>
</dbReference>
<feature type="compositionally biased region" description="Basic and acidic residues" evidence="2">
    <location>
        <begin position="175"/>
        <end position="184"/>
    </location>
</feature>
<evidence type="ECO:0000256" key="2">
    <source>
        <dbReference type="SAM" id="MobiDB-lite"/>
    </source>
</evidence>
<reference evidence="4 5" key="1">
    <citation type="submission" date="2024-11" db="EMBL/GenBank/DDBJ databases">
        <title>Adaptive evolution of stress response genes in parasites aligns with host niche diversity.</title>
        <authorList>
            <person name="Hahn C."/>
            <person name="Resl P."/>
        </authorList>
    </citation>
    <scope>NUCLEOTIDE SEQUENCE [LARGE SCALE GENOMIC DNA]</scope>
    <source>
        <strain evidence="4">EGGRZ-B1_66</strain>
        <tissue evidence="4">Body</tissue>
    </source>
</reference>
<evidence type="ECO:0000313" key="5">
    <source>
        <dbReference type="Proteomes" id="UP001626550"/>
    </source>
</evidence>
<dbReference type="AlphaFoldDB" id="A0ABD2Q877"/>
<proteinExistence type="inferred from homology"/>
<comment type="caution">
    <text evidence="4">The sequence shown here is derived from an EMBL/GenBank/DDBJ whole genome shotgun (WGS) entry which is preliminary data.</text>
</comment>
<dbReference type="InterPro" id="IPR009730">
    <property type="entry name" value="MFAP1_C"/>
</dbReference>
<feature type="region of interest" description="Disordered" evidence="2">
    <location>
        <begin position="174"/>
        <end position="234"/>
    </location>
</feature>
<accession>A0ABD2Q877</accession>
<feature type="region of interest" description="Disordered" evidence="2">
    <location>
        <begin position="39"/>
        <end position="59"/>
    </location>
</feature>
<dbReference type="EMBL" id="JBJKFK010000671">
    <property type="protein sequence ID" value="KAL3315754.1"/>
    <property type="molecule type" value="Genomic_DNA"/>
</dbReference>
<feature type="domain" description="Micro-fibrillar-associated protein 1 C-terminal" evidence="3">
    <location>
        <begin position="222"/>
        <end position="439"/>
    </location>
</feature>
<feature type="region of interest" description="Disordered" evidence="2">
    <location>
        <begin position="286"/>
        <end position="311"/>
    </location>
</feature>
<name>A0ABD2Q877_9PLAT</name>
<evidence type="ECO:0000256" key="1">
    <source>
        <dbReference type="ARBA" id="ARBA00008155"/>
    </source>
</evidence>
<gene>
    <name evidence="4" type="primary">MFAP1</name>
    <name evidence="4" type="ORF">Ciccas_005608</name>
</gene>
<keyword evidence="5" id="KW-1185">Reference proteome</keyword>
<evidence type="ECO:0000313" key="4">
    <source>
        <dbReference type="EMBL" id="KAL3315754.1"/>
    </source>
</evidence>
<dbReference type="PANTHER" id="PTHR15327">
    <property type="entry name" value="MICROFIBRIL-ASSOCIATED PROTEIN"/>
    <property type="match status" value="1"/>
</dbReference>
<feature type="compositionally biased region" description="Acidic residues" evidence="2">
    <location>
        <begin position="139"/>
        <end position="159"/>
    </location>
</feature>
<dbReference type="Pfam" id="PF06991">
    <property type="entry name" value="MFAP1"/>
    <property type="match status" value="1"/>
</dbReference>
<feature type="compositionally biased region" description="Acidic residues" evidence="2">
    <location>
        <begin position="295"/>
        <end position="305"/>
    </location>
</feature>
<dbReference type="InterPro" id="IPR033194">
    <property type="entry name" value="MFAP1"/>
</dbReference>
<comment type="similarity">
    <text evidence="1">Belongs to the MFAP1 family.</text>
</comment>
<protein>
    <submittedName>
        <fullName evidence="4">Microfibrillar-associated protein 1</fullName>
    </submittedName>
</protein>
<organism evidence="4 5">
    <name type="scientific">Cichlidogyrus casuarinus</name>
    <dbReference type="NCBI Taxonomy" id="1844966"/>
    <lineage>
        <taxon>Eukaryota</taxon>
        <taxon>Metazoa</taxon>
        <taxon>Spiralia</taxon>
        <taxon>Lophotrochozoa</taxon>
        <taxon>Platyhelminthes</taxon>
        <taxon>Monogenea</taxon>
        <taxon>Monopisthocotylea</taxon>
        <taxon>Dactylogyridea</taxon>
        <taxon>Ancyrocephalidae</taxon>
        <taxon>Cichlidogyrus</taxon>
    </lineage>
</organism>
<evidence type="ECO:0000259" key="3">
    <source>
        <dbReference type="Pfam" id="PF06991"/>
    </source>
</evidence>